<dbReference type="HOGENOM" id="CLU_1089394_0_0_4"/>
<dbReference type="SUPFAM" id="SSF55729">
    <property type="entry name" value="Acyl-CoA N-acyltransferases (Nat)"/>
    <property type="match status" value="1"/>
</dbReference>
<protein>
    <recommendedName>
        <fullName evidence="1">BioF2-like acetyltransferase domain-containing protein</fullName>
    </recommendedName>
</protein>
<evidence type="ECO:0000313" key="3">
    <source>
        <dbReference type="Proteomes" id="UP000061603"/>
    </source>
</evidence>
<dbReference type="Pfam" id="PF13480">
    <property type="entry name" value="Acetyltransf_6"/>
    <property type="match status" value="1"/>
</dbReference>
<feature type="domain" description="BioF2-like acetyltransferase" evidence="1">
    <location>
        <begin position="70"/>
        <end position="213"/>
    </location>
</feature>
<dbReference type="InterPro" id="IPR016181">
    <property type="entry name" value="Acyl_CoA_acyltransferase"/>
</dbReference>
<name>A0A0C5JAK6_9PROT</name>
<dbReference type="KEGG" id="rbu:PG1C_11075"/>
<proteinExistence type="predicted"/>
<dbReference type="InterPro" id="IPR038740">
    <property type="entry name" value="BioF2-like_GNAT_dom"/>
</dbReference>
<organism evidence="2 3">
    <name type="scientific">Rugosibacter aromaticivorans</name>
    <dbReference type="NCBI Taxonomy" id="1565605"/>
    <lineage>
        <taxon>Bacteria</taxon>
        <taxon>Pseudomonadati</taxon>
        <taxon>Pseudomonadota</taxon>
        <taxon>Betaproteobacteria</taxon>
        <taxon>Nitrosomonadales</taxon>
        <taxon>Sterolibacteriaceae</taxon>
        <taxon>Rugosibacter</taxon>
    </lineage>
</organism>
<evidence type="ECO:0000259" key="1">
    <source>
        <dbReference type="Pfam" id="PF13480"/>
    </source>
</evidence>
<dbReference type="AlphaFoldDB" id="A0A0C5JAK6"/>
<dbReference type="STRING" id="1565605.PG1C_11075"/>
<accession>A0A0C5JAK6</accession>
<sequence>MGVLAKDELLVLPESLLTRFNSVFFDHSPLTLWGATGCDLQSSEVDRILNIGASVADYWESRHALHKQRIANLANRRRKIVKEYGELSFFESDLVTEDQVDFVIEQKRRQYKKTNAKDIFLDPFPAKLMHILRKIDSTYCKLFLSELYVGDKWVASHLGIRNGSLLHYWFPIYSEAFRPFSPGLLLLENIINHMPENALQLIDFGEGDADYKRMFATDEYTNFKAFINTVSVGGLMSKASAAIKWRLEKLYSSTT</sequence>
<keyword evidence="3" id="KW-1185">Reference proteome</keyword>
<dbReference type="Proteomes" id="UP000061603">
    <property type="component" value="Chromosome"/>
</dbReference>
<evidence type="ECO:0000313" key="2">
    <source>
        <dbReference type="EMBL" id="AJP48823.1"/>
    </source>
</evidence>
<dbReference type="Gene3D" id="3.40.630.30">
    <property type="match status" value="1"/>
</dbReference>
<dbReference type="EMBL" id="CP010554">
    <property type="protein sequence ID" value="AJP48823.1"/>
    <property type="molecule type" value="Genomic_DNA"/>
</dbReference>
<gene>
    <name evidence="2" type="ORF">PG1C_11075</name>
</gene>
<reference evidence="2 3" key="1">
    <citation type="journal article" date="2015" name="Genome Announc.">
        <title>Complete Genome Sequence of a Novel Bacterium within the Family Rhodocyclaceae That Degrades Polycyclic Aromatic Hydrocarbons.</title>
        <authorList>
            <person name="Singleton D.R."/>
            <person name="Dickey A.N."/>
            <person name="Scholl E.H."/>
            <person name="Wright F.A."/>
            <person name="Aitken M.D."/>
        </authorList>
    </citation>
    <scope>NUCLEOTIDE SEQUENCE [LARGE SCALE GENOMIC DNA]</scope>
    <source>
        <strain evidence="3">PG1-Ca6</strain>
    </source>
</reference>